<dbReference type="InterPro" id="IPR013852">
    <property type="entry name" value="Transl_elong_P/YeiP_CS"/>
</dbReference>
<dbReference type="SUPFAM" id="SSF50104">
    <property type="entry name" value="Translation proteins SH3-like domain"/>
    <property type="match status" value="1"/>
</dbReference>
<organism evidence="11 12">
    <name type="scientific">Thermobifida halotolerans</name>
    <dbReference type="NCBI Taxonomy" id="483545"/>
    <lineage>
        <taxon>Bacteria</taxon>
        <taxon>Bacillati</taxon>
        <taxon>Actinomycetota</taxon>
        <taxon>Actinomycetes</taxon>
        <taxon>Streptosporangiales</taxon>
        <taxon>Nocardiopsidaceae</taxon>
        <taxon>Thermobifida</taxon>
    </lineage>
</organism>
<evidence type="ECO:0000313" key="12">
    <source>
        <dbReference type="Proteomes" id="UP000265719"/>
    </source>
</evidence>
<comment type="subcellular location">
    <subcellularLocation>
        <location evidence="1 8">Cytoplasm</location>
    </subcellularLocation>
</comment>
<keyword evidence="5 8" id="KW-0251">Elongation factor</keyword>
<dbReference type="Gene3D" id="2.40.50.140">
    <property type="entry name" value="Nucleic acid-binding proteins"/>
    <property type="match status" value="2"/>
</dbReference>
<protein>
    <recommendedName>
        <fullName evidence="8 9">Elongation factor P</fullName>
        <shortName evidence="8">EF-P</shortName>
    </recommendedName>
</protein>
<keyword evidence="6 8" id="KW-0648">Protein biosynthesis</keyword>
<evidence type="ECO:0000256" key="6">
    <source>
        <dbReference type="ARBA" id="ARBA00022917"/>
    </source>
</evidence>
<gene>
    <name evidence="8 11" type="primary">efp</name>
    <name evidence="11" type="ORF">NI17_002880</name>
</gene>
<evidence type="ECO:0000256" key="8">
    <source>
        <dbReference type="HAMAP-Rule" id="MF_00141"/>
    </source>
</evidence>
<accession>A0A399G9L2</accession>
<dbReference type="SMART" id="SM01185">
    <property type="entry name" value="EFP"/>
    <property type="match status" value="1"/>
</dbReference>
<dbReference type="FunFam" id="2.30.30.30:FF:000003">
    <property type="entry name" value="Elongation factor P"/>
    <property type="match status" value="1"/>
</dbReference>
<comment type="function">
    <text evidence="7 8">Involved in peptide bond synthesis. Stimulates efficient translation and peptide-bond synthesis on native or reconstituted 70S ribosomes in vitro. Probably functions indirectly by altering the affinity of the ribosome for aminoacyl-tRNA, thus increasing their reactivity as acceptors for peptidyl transferase.</text>
</comment>
<dbReference type="InterPro" id="IPR020599">
    <property type="entry name" value="Transl_elong_fac_P/YeiP"/>
</dbReference>
<dbReference type="AlphaFoldDB" id="A0A399G9L2"/>
<dbReference type="CDD" id="cd05794">
    <property type="entry name" value="S1_EF-P_repeat_2"/>
    <property type="match status" value="1"/>
</dbReference>
<evidence type="ECO:0000256" key="7">
    <source>
        <dbReference type="ARBA" id="ARBA00025469"/>
    </source>
</evidence>
<dbReference type="OrthoDB" id="9801844at2"/>
<sequence>MATTNDLKNGMTLRLDGGELWNVVEFQHVKPGKGGAFVRTKLKNVTSGKVVDKTFNAGVKVEIANVDRREMQYLYNDGDSYIFMDTQTYDQIYVPREVVGDNANYLLESAIVTVAINEGTPLYIDLPAAVELTVSQTDPGLQGDRSTGGTKPATLETGAVIQVPLFVATGDRVKVDTRSGEYLGRAN</sequence>
<dbReference type="FunFam" id="2.40.50.140:FF:000004">
    <property type="entry name" value="Elongation factor P"/>
    <property type="match status" value="1"/>
</dbReference>
<dbReference type="Proteomes" id="UP000265719">
    <property type="component" value="Chromosome"/>
</dbReference>
<dbReference type="InterPro" id="IPR001059">
    <property type="entry name" value="Transl_elong_P/YeiP_cen"/>
</dbReference>
<dbReference type="KEGG" id="thao:NI17_002880"/>
<dbReference type="InterPro" id="IPR011768">
    <property type="entry name" value="Transl_elongation_fac_P"/>
</dbReference>
<proteinExistence type="inferred from homology"/>
<dbReference type="CDD" id="cd04470">
    <property type="entry name" value="S1_EF-P_repeat_1"/>
    <property type="match status" value="1"/>
</dbReference>
<evidence type="ECO:0000256" key="3">
    <source>
        <dbReference type="ARBA" id="ARBA00009479"/>
    </source>
</evidence>
<dbReference type="PROSITE" id="PS01275">
    <property type="entry name" value="EFP"/>
    <property type="match status" value="1"/>
</dbReference>
<reference evidence="11" key="1">
    <citation type="submission" date="2020-10" db="EMBL/GenBank/DDBJ databases">
        <title>De novo genome project of the cellulose decomposer Thermobifida halotolerans type strain.</title>
        <authorList>
            <person name="Nagy I."/>
            <person name="Horvath B."/>
            <person name="Kukolya J."/>
            <person name="Nagy I."/>
            <person name="Orsini M."/>
        </authorList>
    </citation>
    <scope>NUCLEOTIDE SEQUENCE</scope>
    <source>
        <strain evidence="11">DSM 44931</strain>
    </source>
</reference>
<dbReference type="FunFam" id="2.40.50.140:FF:000009">
    <property type="entry name" value="Elongation factor P"/>
    <property type="match status" value="1"/>
</dbReference>
<dbReference type="GO" id="GO:0005829">
    <property type="term" value="C:cytosol"/>
    <property type="evidence" value="ECO:0007669"/>
    <property type="project" value="UniProtKB-ARBA"/>
</dbReference>
<dbReference type="InterPro" id="IPR008991">
    <property type="entry name" value="Translation_prot_SH3-like_sf"/>
</dbReference>
<dbReference type="SUPFAM" id="SSF50249">
    <property type="entry name" value="Nucleic acid-binding proteins"/>
    <property type="match status" value="2"/>
</dbReference>
<dbReference type="PANTHER" id="PTHR30053">
    <property type="entry name" value="ELONGATION FACTOR P"/>
    <property type="match status" value="1"/>
</dbReference>
<dbReference type="RefSeq" id="WP_068689844.1">
    <property type="nucleotide sequence ID" value="NZ_CP063196.1"/>
</dbReference>
<evidence type="ECO:0000256" key="1">
    <source>
        <dbReference type="ARBA" id="ARBA00004496"/>
    </source>
</evidence>
<dbReference type="NCBIfam" id="NF001810">
    <property type="entry name" value="PRK00529.1"/>
    <property type="match status" value="1"/>
</dbReference>
<dbReference type="InterPro" id="IPR015365">
    <property type="entry name" value="Elong-fact-P_C"/>
</dbReference>
<evidence type="ECO:0000256" key="2">
    <source>
        <dbReference type="ARBA" id="ARBA00004815"/>
    </source>
</evidence>
<keyword evidence="12" id="KW-1185">Reference proteome</keyword>
<dbReference type="SMART" id="SM00841">
    <property type="entry name" value="Elong-fact-P_C"/>
    <property type="match status" value="1"/>
</dbReference>
<dbReference type="InterPro" id="IPR012340">
    <property type="entry name" value="NA-bd_OB-fold"/>
</dbReference>
<dbReference type="Pfam" id="PF09285">
    <property type="entry name" value="Elong-fact-P_C"/>
    <property type="match status" value="1"/>
</dbReference>
<dbReference type="HAMAP" id="MF_00141">
    <property type="entry name" value="EF_P"/>
    <property type="match status" value="1"/>
</dbReference>
<evidence type="ECO:0000256" key="5">
    <source>
        <dbReference type="ARBA" id="ARBA00022768"/>
    </source>
</evidence>
<dbReference type="PIRSF" id="PIRSF005901">
    <property type="entry name" value="EF-P"/>
    <property type="match status" value="1"/>
</dbReference>
<dbReference type="EMBL" id="CP063196">
    <property type="protein sequence ID" value="UOE20210.1"/>
    <property type="molecule type" value="Genomic_DNA"/>
</dbReference>
<dbReference type="InterPro" id="IPR014722">
    <property type="entry name" value="Rib_uL2_dom2"/>
</dbReference>
<dbReference type="InterPro" id="IPR013185">
    <property type="entry name" value="Transl_elong_KOW-like"/>
</dbReference>
<dbReference type="NCBIfam" id="TIGR00038">
    <property type="entry name" value="efp"/>
    <property type="match status" value="1"/>
</dbReference>
<name>A0A399G9L2_9ACTN</name>
<dbReference type="Pfam" id="PF01132">
    <property type="entry name" value="EFP"/>
    <property type="match status" value="1"/>
</dbReference>
<comment type="pathway">
    <text evidence="2 8">Protein biosynthesis; polypeptide chain elongation.</text>
</comment>
<evidence type="ECO:0000256" key="9">
    <source>
        <dbReference type="NCBIfam" id="TIGR00038"/>
    </source>
</evidence>
<comment type="similarity">
    <text evidence="3 8 10">Belongs to the elongation factor P family.</text>
</comment>
<evidence type="ECO:0000313" key="11">
    <source>
        <dbReference type="EMBL" id="UOE20210.1"/>
    </source>
</evidence>
<keyword evidence="4 8" id="KW-0963">Cytoplasm</keyword>
<evidence type="ECO:0000256" key="10">
    <source>
        <dbReference type="RuleBase" id="RU004389"/>
    </source>
</evidence>
<dbReference type="GO" id="GO:0043043">
    <property type="term" value="P:peptide biosynthetic process"/>
    <property type="evidence" value="ECO:0007669"/>
    <property type="project" value="InterPro"/>
</dbReference>
<dbReference type="GO" id="GO:0003746">
    <property type="term" value="F:translation elongation factor activity"/>
    <property type="evidence" value="ECO:0007669"/>
    <property type="project" value="UniProtKB-UniRule"/>
</dbReference>
<dbReference type="Pfam" id="PF08207">
    <property type="entry name" value="EFP_N"/>
    <property type="match status" value="1"/>
</dbReference>
<evidence type="ECO:0000256" key="4">
    <source>
        <dbReference type="ARBA" id="ARBA00022490"/>
    </source>
</evidence>
<dbReference type="PANTHER" id="PTHR30053:SF12">
    <property type="entry name" value="ELONGATION FACTOR P (EF-P) FAMILY PROTEIN"/>
    <property type="match status" value="1"/>
</dbReference>
<dbReference type="Gene3D" id="2.30.30.30">
    <property type="match status" value="1"/>
</dbReference>